<proteinExistence type="predicted"/>
<dbReference type="Proteomes" id="UP000257607">
    <property type="component" value="Chromosome"/>
</dbReference>
<keyword evidence="1" id="KW-1133">Transmembrane helix</keyword>
<feature type="transmembrane region" description="Helical" evidence="1">
    <location>
        <begin position="6"/>
        <end position="25"/>
    </location>
</feature>
<dbReference type="RefSeq" id="WP_116843748.1">
    <property type="nucleotide sequence ID" value="NZ_CP031003.1"/>
</dbReference>
<accession>A0A385AGC4</accession>
<evidence type="ECO:0000313" key="2">
    <source>
        <dbReference type="EMBL" id="AXN36643.1"/>
    </source>
</evidence>
<keyword evidence="1" id="KW-0812">Transmembrane</keyword>
<gene>
    <name evidence="2" type="ORF">DT351_10015</name>
</gene>
<feature type="transmembrane region" description="Helical" evidence="1">
    <location>
        <begin position="56"/>
        <end position="75"/>
    </location>
</feature>
<protein>
    <submittedName>
        <fullName evidence="2">Uncharacterized protein</fullName>
    </submittedName>
</protein>
<organism evidence="2 3">
    <name type="scientific">Latilactobacillus curvatus</name>
    <name type="common">Lactobacillus curvatus</name>
    <dbReference type="NCBI Taxonomy" id="28038"/>
    <lineage>
        <taxon>Bacteria</taxon>
        <taxon>Bacillati</taxon>
        <taxon>Bacillota</taxon>
        <taxon>Bacilli</taxon>
        <taxon>Lactobacillales</taxon>
        <taxon>Lactobacillaceae</taxon>
        <taxon>Latilactobacillus</taxon>
    </lineage>
</organism>
<sequence length="106" mass="11854">MLYILTLFVVLAVSFTLATGLVEIIYKSGRRLNSLIIGGASFLVLIMGSILTSNQIMLYIIQVVFLFGTIVFFMVSTKNYRALIKGEGSGWLAKRVKKLKSMNENR</sequence>
<dbReference type="EMBL" id="CP031003">
    <property type="protein sequence ID" value="AXN36643.1"/>
    <property type="molecule type" value="Genomic_DNA"/>
</dbReference>
<name>A0A385AGC4_LATCU</name>
<evidence type="ECO:0000256" key="1">
    <source>
        <dbReference type="SAM" id="Phobius"/>
    </source>
</evidence>
<evidence type="ECO:0000313" key="3">
    <source>
        <dbReference type="Proteomes" id="UP000257607"/>
    </source>
</evidence>
<dbReference type="AlphaFoldDB" id="A0A385AGC4"/>
<reference evidence="2 3" key="1">
    <citation type="submission" date="2018-07" db="EMBL/GenBank/DDBJ databases">
        <title>Lactobacillus curvatus genome sequence.</title>
        <authorList>
            <person name="Prechtl R."/>
        </authorList>
    </citation>
    <scope>NUCLEOTIDE SEQUENCE [LARGE SCALE GENOMIC DNA]</scope>
    <source>
        <strain evidence="2 3">TMW 1.1928</strain>
    </source>
</reference>
<feature type="transmembrane region" description="Helical" evidence="1">
    <location>
        <begin position="32"/>
        <end position="50"/>
    </location>
</feature>
<keyword evidence="1" id="KW-0472">Membrane</keyword>